<evidence type="ECO:0000256" key="1">
    <source>
        <dbReference type="ARBA" id="ARBA00022737"/>
    </source>
</evidence>
<name>A0A133UK63_9EURY</name>
<proteinExistence type="predicted"/>
<dbReference type="InterPro" id="IPR036915">
    <property type="entry name" value="Cyclin-like_sf"/>
</dbReference>
<reference evidence="8 9" key="1">
    <citation type="journal article" date="2016" name="Sci. Rep.">
        <title>Metabolic traits of an uncultured archaeal lineage -MSBL1- from brine pools of the Red Sea.</title>
        <authorList>
            <person name="Mwirichia R."/>
            <person name="Alam I."/>
            <person name="Rashid M."/>
            <person name="Vinu M."/>
            <person name="Ba-Alawi W."/>
            <person name="Anthony Kamau A."/>
            <person name="Kamanda Ngugi D."/>
            <person name="Goker M."/>
            <person name="Klenk H.P."/>
            <person name="Bajic V."/>
            <person name="Stingl U."/>
        </authorList>
    </citation>
    <scope>NUCLEOTIDE SEQUENCE [LARGE SCALE GENOMIC DNA]</scope>
    <source>
        <strain evidence="8">SCGC-AAA259E19</strain>
    </source>
</reference>
<dbReference type="GO" id="GO:0097550">
    <property type="term" value="C:transcription preinitiation complex"/>
    <property type="evidence" value="ECO:0007669"/>
    <property type="project" value="TreeGrafter"/>
</dbReference>
<keyword evidence="1" id="KW-0677">Repeat</keyword>
<evidence type="ECO:0000256" key="6">
    <source>
        <dbReference type="SAM" id="MobiDB-lite"/>
    </source>
</evidence>
<sequence>MQCPSCGSNAVIRDGSRGEEICTRCGLVLLEKEMDSRPEWHAEPGKKSGRADVSSGSDITQHDLGLGSRLGYSQDLSPAWRSKLRRLQKWHRRSRAVSYHDKSLRQALINLDKLCEDLTLPKSVKAEVSILFRKARKKEITPGRYTWSVLSALIFIVARMRRMPRTEKEIAKTLSRYSSLEEKGALRALRRVRKILAKELDLEVPRPKPREYLDRFVSRLNLPDEIRSKAHEICASIPEKFKSKKASFLVAAGAIYNAARKFESRVKIREVADILDVGVSSLSKTGKQIRKFSAYF</sequence>
<dbReference type="Proteomes" id="UP000070284">
    <property type="component" value="Unassembled WGS sequence"/>
</dbReference>
<dbReference type="AlphaFoldDB" id="A0A133UK63"/>
<evidence type="ECO:0000256" key="2">
    <source>
        <dbReference type="ARBA" id="ARBA00022771"/>
    </source>
</evidence>
<dbReference type="PANTHER" id="PTHR11618:SF13">
    <property type="entry name" value="TRANSCRIPTION INITIATION FACTOR IIB"/>
    <property type="match status" value="1"/>
</dbReference>
<dbReference type="GO" id="GO:0017025">
    <property type="term" value="F:TBP-class protein binding"/>
    <property type="evidence" value="ECO:0007669"/>
    <property type="project" value="InterPro"/>
</dbReference>
<dbReference type="Pfam" id="PF00382">
    <property type="entry name" value="TFIIB"/>
    <property type="match status" value="2"/>
</dbReference>
<gene>
    <name evidence="8" type="ORF">AKJ65_03935</name>
</gene>
<dbReference type="CDD" id="cd00043">
    <property type="entry name" value="CYCLIN_SF"/>
    <property type="match status" value="1"/>
</dbReference>
<dbReference type="PRINTS" id="PR00685">
    <property type="entry name" value="TIFACTORIIB"/>
</dbReference>
<dbReference type="GO" id="GO:0070897">
    <property type="term" value="P:transcription preinitiation complex assembly"/>
    <property type="evidence" value="ECO:0007669"/>
    <property type="project" value="InterPro"/>
</dbReference>
<comment type="caution">
    <text evidence="8">The sequence shown here is derived from an EMBL/GenBank/DDBJ whole genome shotgun (WGS) entry which is preliminary data.</text>
</comment>
<organism evidence="8 9">
    <name type="scientific">candidate division MSBL1 archaeon SCGC-AAA259E19</name>
    <dbReference type="NCBI Taxonomy" id="1698264"/>
    <lineage>
        <taxon>Archaea</taxon>
        <taxon>Methanobacteriati</taxon>
        <taxon>Methanobacteriota</taxon>
        <taxon>candidate division MSBL1</taxon>
    </lineage>
</organism>
<evidence type="ECO:0000256" key="3">
    <source>
        <dbReference type="ARBA" id="ARBA00023015"/>
    </source>
</evidence>
<evidence type="ECO:0000313" key="8">
    <source>
        <dbReference type="EMBL" id="KXA94617.1"/>
    </source>
</evidence>
<feature type="region of interest" description="Disordered" evidence="6">
    <location>
        <begin position="36"/>
        <end position="59"/>
    </location>
</feature>
<dbReference type="EMBL" id="LHXO01000048">
    <property type="protein sequence ID" value="KXA94617.1"/>
    <property type="molecule type" value="Genomic_DNA"/>
</dbReference>
<dbReference type="Gene3D" id="1.10.472.170">
    <property type="match status" value="1"/>
</dbReference>
<accession>A0A133UK63</accession>
<evidence type="ECO:0000313" key="9">
    <source>
        <dbReference type="Proteomes" id="UP000070284"/>
    </source>
</evidence>
<keyword evidence="2 5" id="KW-0479">Metal-binding</keyword>
<keyword evidence="2 5" id="KW-0863">Zinc-finger</keyword>
<keyword evidence="3" id="KW-0805">Transcription regulation</keyword>
<keyword evidence="4" id="KW-0804">Transcription</keyword>
<protein>
    <recommendedName>
        <fullName evidence="7">TFIIB-type domain-containing protein</fullName>
    </recommendedName>
</protein>
<dbReference type="InterPro" id="IPR013150">
    <property type="entry name" value="TFIIB_cyclin"/>
</dbReference>
<keyword evidence="9" id="KW-1185">Reference proteome</keyword>
<keyword evidence="2 5" id="KW-0862">Zinc</keyword>
<evidence type="ECO:0000259" key="7">
    <source>
        <dbReference type="PROSITE" id="PS51134"/>
    </source>
</evidence>
<dbReference type="InterPro" id="IPR000812">
    <property type="entry name" value="TFIIB"/>
</dbReference>
<dbReference type="PANTHER" id="PTHR11618">
    <property type="entry name" value="TRANSCRIPTION INITIATION FACTOR IIB-RELATED"/>
    <property type="match status" value="1"/>
</dbReference>
<dbReference type="Gene3D" id="1.10.472.10">
    <property type="entry name" value="Cyclin-like"/>
    <property type="match status" value="1"/>
</dbReference>
<dbReference type="GO" id="GO:0008270">
    <property type="term" value="F:zinc ion binding"/>
    <property type="evidence" value="ECO:0007669"/>
    <property type="project" value="UniProtKB-KW"/>
</dbReference>
<evidence type="ECO:0000256" key="5">
    <source>
        <dbReference type="PROSITE-ProRule" id="PRU00469"/>
    </source>
</evidence>
<feature type="domain" description="TFIIB-type" evidence="7">
    <location>
        <begin position="1"/>
        <end position="30"/>
    </location>
</feature>
<feature type="compositionally biased region" description="Basic and acidic residues" evidence="6">
    <location>
        <begin position="36"/>
        <end position="50"/>
    </location>
</feature>
<dbReference type="PROSITE" id="PS51134">
    <property type="entry name" value="ZF_TFIIB"/>
    <property type="match status" value="1"/>
</dbReference>
<dbReference type="Pfam" id="PF08271">
    <property type="entry name" value="Zn_Ribbon_TF"/>
    <property type="match status" value="1"/>
</dbReference>
<evidence type="ECO:0000256" key="4">
    <source>
        <dbReference type="ARBA" id="ARBA00023163"/>
    </source>
</evidence>
<dbReference type="SUPFAM" id="SSF57783">
    <property type="entry name" value="Zinc beta-ribbon"/>
    <property type="match status" value="1"/>
</dbReference>
<dbReference type="InterPro" id="IPR013137">
    <property type="entry name" value="Znf_TFIIB"/>
</dbReference>
<dbReference type="SUPFAM" id="SSF47954">
    <property type="entry name" value="Cyclin-like"/>
    <property type="match status" value="2"/>
</dbReference>